<dbReference type="EMBL" id="JAABOQ010000004">
    <property type="protein sequence ID" value="NER17802.1"/>
    <property type="molecule type" value="Genomic_DNA"/>
</dbReference>
<reference evidence="9 10" key="1">
    <citation type="submission" date="2020-01" db="EMBL/GenBank/DDBJ databases">
        <title>Spongiivirga citrea KCTC 32990T.</title>
        <authorList>
            <person name="Wang G."/>
        </authorList>
    </citation>
    <scope>NUCLEOTIDE SEQUENCE [LARGE SCALE GENOMIC DNA]</scope>
    <source>
        <strain evidence="9 10">KCTC 32990</strain>
    </source>
</reference>
<keyword evidence="3" id="KW-0547">Nucleotide-binding</keyword>
<dbReference type="GO" id="GO:0016301">
    <property type="term" value="F:kinase activity"/>
    <property type="evidence" value="ECO:0007669"/>
    <property type="project" value="UniProtKB-KW"/>
</dbReference>
<evidence type="ECO:0000313" key="10">
    <source>
        <dbReference type="Proteomes" id="UP000474296"/>
    </source>
</evidence>
<comment type="similarity">
    <text evidence="1">Belongs to the four-carbon acid sugar kinase family.</text>
</comment>
<keyword evidence="2" id="KW-0808">Transferase</keyword>
<dbReference type="InterPro" id="IPR010737">
    <property type="entry name" value="4-carb_acid_sugar_kinase_N"/>
</dbReference>
<keyword evidence="5" id="KW-0067">ATP-binding</keyword>
<dbReference type="InterPro" id="IPR037051">
    <property type="entry name" value="4-carb_acid_sugar_kinase_N_sf"/>
</dbReference>
<evidence type="ECO:0000256" key="4">
    <source>
        <dbReference type="ARBA" id="ARBA00022777"/>
    </source>
</evidence>
<evidence type="ECO:0008006" key="11">
    <source>
        <dbReference type="Google" id="ProtNLM"/>
    </source>
</evidence>
<keyword evidence="4" id="KW-0418">Kinase</keyword>
<evidence type="ECO:0000256" key="1">
    <source>
        <dbReference type="ARBA" id="ARBA00005715"/>
    </source>
</evidence>
<dbReference type="InterPro" id="IPR031475">
    <property type="entry name" value="NBD_C"/>
</dbReference>
<keyword evidence="6" id="KW-0119">Carbohydrate metabolism</keyword>
<dbReference type="Pfam" id="PF17042">
    <property type="entry name" value="NBD_C"/>
    <property type="match status" value="1"/>
</dbReference>
<proteinExistence type="inferred from homology"/>
<protein>
    <recommendedName>
        <fullName evidence="11">Four-carbon acid sugar kinase family protein</fullName>
    </recommendedName>
</protein>
<dbReference type="RefSeq" id="WP_164032474.1">
    <property type="nucleotide sequence ID" value="NZ_JAABOQ010000004.1"/>
</dbReference>
<dbReference type="AlphaFoldDB" id="A0A6M0CJL5"/>
<dbReference type="SUPFAM" id="SSF142764">
    <property type="entry name" value="YgbK-like"/>
    <property type="match status" value="1"/>
</dbReference>
<feature type="domain" description="Four-carbon acid sugar kinase N-terminal" evidence="7">
    <location>
        <begin position="35"/>
        <end position="266"/>
    </location>
</feature>
<name>A0A6M0CJL5_9FLAO</name>
<sequence length="462" mass="51387">MLNKKILESIQQGAELDDHHEVVSDLLAATPRVVVIIDDDPTGTQTVYNVPIVTDWSYATLEYEVINSPVFFILTNSRSLQQSQAKELAITLGLMLAEIAKEHRKKLVVISRSDSTLRGHYPYEVDALLDGLGWKNSKQVLIPGFFEGGRYTFNDIHYLKEDNDFIPVAETPFACDTTFGYAHSNLKEYIQEKYEGSIKANEVLSISVQTLREAKPQEIQDILIQHEAKHVIVNATSYADLQVFAIACLTSEDNLLYRTAASFVNAITGITPKPLLTKQSILNENQKSGGLVIVGSYVPKTTEQLKHLKDNNSKALFIKMKVSEILSGNQNSTYIKKLVKIINNALAAKKDVVLFTSRKVHVGDTKEESLAILNKVSLGLISLVRLLSLRPKYILSKGGITSSDICVKALGVRKALVLGQILKGVPVWQLDKDSKYPEMPFIVFPGNVGDKSDLYKLIKQLE</sequence>
<dbReference type="Gene3D" id="3.40.980.20">
    <property type="entry name" value="Four-carbon acid sugar kinase, nucleotide binding domain"/>
    <property type="match status" value="1"/>
</dbReference>
<dbReference type="Gene3D" id="3.40.50.10840">
    <property type="entry name" value="Putative sugar-binding, N-terminal domain"/>
    <property type="match status" value="1"/>
</dbReference>
<evidence type="ECO:0000313" key="9">
    <source>
        <dbReference type="EMBL" id="NER17802.1"/>
    </source>
</evidence>
<dbReference type="InterPro" id="IPR042213">
    <property type="entry name" value="NBD_C_sf"/>
</dbReference>
<evidence type="ECO:0000259" key="7">
    <source>
        <dbReference type="Pfam" id="PF07005"/>
    </source>
</evidence>
<keyword evidence="10" id="KW-1185">Reference proteome</keyword>
<evidence type="ECO:0000256" key="6">
    <source>
        <dbReference type="ARBA" id="ARBA00023277"/>
    </source>
</evidence>
<dbReference type="Pfam" id="PF07005">
    <property type="entry name" value="SBD_N"/>
    <property type="match status" value="1"/>
</dbReference>
<evidence type="ECO:0000256" key="3">
    <source>
        <dbReference type="ARBA" id="ARBA00022741"/>
    </source>
</evidence>
<dbReference type="GO" id="GO:0005524">
    <property type="term" value="F:ATP binding"/>
    <property type="evidence" value="ECO:0007669"/>
    <property type="project" value="UniProtKB-KW"/>
</dbReference>
<dbReference type="Proteomes" id="UP000474296">
    <property type="component" value="Unassembled WGS sequence"/>
</dbReference>
<evidence type="ECO:0000256" key="5">
    <source>
        <dbReference type="ARBA" id="ARBA00022840"/>
    </source>
</evidence>
<organism evidence="9 10">
    <name type="scientific">Spongiivirga citrea</name>
    <dbReference type="NCBI Taxonomy" id="1481457"/>
    <lineage>
        <taxon>Bacteria</taxon>
        <taxon>Pseudomonadati</taxon>
        <taxon>Bacteroidota</taxon>
        <taxon>Flavobacteriia</taxon>
        <taxon>Flavobacteriales</taxon>
        <taxon>Flavobacteriaceae</taxon>
        <taxon>Spongiivirga</taxon>
    </lineage>
</organism>
<evidence type="ECO:0000256" key="2">
    <source>
        <dbReference type="ARBA" id="ARBA00022679"/>
    </source>
</evidence>
<comment type="caution">
    <text evidence="9">The sequence shown here is derived from an EMBL/GenBank/DDBJ whole genome shotgun (WGS) entry which is preliminary data.</text>
</comment>
<gene>
    <name evidence="9" type="ORF">GWK10_11310</name>
</gene>
<accession>A0A6M0CJL5</accession>
<evidence type="ECO:0000259" key="8">
    <source>
        <dbReference type="Pfam" id="PF17042"/>
    </source>
</evidence>
<feature type="domain" description="Four-carbon acid sugar kinase nucleotide binding" evidence="8">
    <location>
        <begin position="291"/>
        <end position="451"/>
    </location>
</feature>